<feature type="domain" description="Phosphoesterase HXTX" evidence="3">
    <location>
        <begin position="14"/>
        <end position="88"/>
    </location>
</feature>
<dbReference type="EC" id="3.1.4.58" evidence="2"/>
<evidence type="ECO:0000313" key="5">
    <source>
        <dbReference type="Proteomes" id="UP000323708"/>
    </source>
</evidence>
<gene>
    <name evidence="4" type="primary">thpR</name>
    <name evidence="4" type="ORF">F0M18_09320</name>
</gene>
<evidence type="ECO:0000256" key="1">
    <source>
        <dbReference type="ARBA" id="ARBA00022801"/>
    </source>
</evidence>
<evidence type="ECO:0000256" key="2">
    <source>
        <dbReference type="HAMAP-Rule" id="MF_01940"/>
    </source>
</evidence>
<comment type="similarity">
    <text evidence="2">Belongs to the 2H phosphoesterase superfamily. ThpR family.</text>
</comment>
<evidence type="ECO:0000313" key="4">
    <source>
        <dbReference type="EMBL" id="KAA1192842.1"/>
    </source>
</evidence>
<keyword evidence="1 2" id="KW-0378">Hydrolase</keyword>
<accession>A0A5B0X0J3</accession>
<comment type="caution">
    <text evidence="4">The sequence shown here is derived from an EMBL/GenBank/DDBJ whole genome shotgun (WGS) entry which is preliminary data.</text>
</comment>
<feature type="active site" description="Proton acceptor" evidence="2">
    <location>
        <position position="124"/>
    </location>
</feature>
<dbReference type="InterPro" id="IPR014051">
    <property type="entry name" value="Phosphoesterase_HXTX"/>
</dbReference>
<organism evidence="4 5">
    <name type="scientific">Pseudohalioglobus sediminis</name>
    <dbReference type="NCBI Taxonomy" id="2606449"/>
    <lineage>
        <taxon>Bacteria</taxon>
        <taxon>Pseudomonadati</taxon>
        <taxon>Pseudomonadota</taxon>
        <taxon>Gammaproteobacteria</taxon>
        <taxon>Cellvibrionales</taxon>
        <taxon>Halieaceae</taxon>
        <taxon>Pseudohalioglobus</taxon>
    </lineage>
</organism>
<feature type="short sequence motif" description="HXTX 2" evidence="2">
    <location>
        <begin position="124"/>
        <end position="127"/>
    </location>
</feature>
<dbReference type="HAMAP" id="MF_01940">
    <property type="entry name" value="RNA_CPDase"/>
    <property type="match status" value="1"/>
</dbReference>
<sequence>MRLFFALLPEPMLSRRIADWRDAYLTAQGRPVPVENLHSTLAFLGEVSPHRLEGLCDNVDHLLGSAHLPGGSLKLDQVGYWPKPGIFWLGPTTWSSALERLSAHLRGCAGAAGAMSRQQRFRPHITLFRGCRQPPPAPASPPGFDFPYEDISLLQSRSTRHGVQYEEVANWPLAPADSHAD</sequence>
<dbReference type="InterPro" id="IPR009097">
    <property type="entry name" value="Cyclic_Pdiesterase"/>
</dbReference>
<dbReference type="GO" id="GO:0008664">
    <property type="term" value="F:RNA 2',3'-cyclic 3'-phosphodiesterase activity"/>
    <property type="evidence" value="ECO:0007669"/>
    <property type="project" value="UniProtKB-EC"/>
</dbReference>
<comment type="catalytic activity">
    <reaction evidence="2">
        <text>a 3'-end 2',3'-cyclophospho-ribonucleotide-RNA + H2O = a 3'-end 2'-phospho-ribonucleotide-RNA + H(+)</text>
        <dbReference type="Rhea" id="RHEA:11828"/>
        <dbReference type="Rhea" id="RHEA-COMP:10464"/>
        <dbReference type="Rhea" id="RHEA-COMP:17353"/>
        <dbReference type="ChEBI" id="CHEBI:15377"/>
        <dbReference type="ChEBI" id="CHEBI:15378"/>
        <dbReference type="ChEBI" id="CHEBI:83064"/>
        <dbReference type="ChEBI" id="CHEBI:173113"/>
        <dbReference type="EC" id="3.1.4.58"/>
    </reaction>
</comment>
<dbReference type="InterPro" id="IPR004175">
    <property type="entry name" value="RNA_CPDase"/>
</dbReference>
<keyword evidence="5" id="KW-1185">Reference proteome</keyword>
<dbReference type="EMBL" id="VTUX01000003">
    <property type="protein sequence ID" value="KAA1192842.1"/>
    <property type="molecule type" value="Genomic_DNA"/>
</dbReference>
<evidence type="ECO:0000259" key="3">
    <source>
        <dbReference type="Pfam" id="PF02834"/>
    </source>
</evidence>
<dbReference type="SUPFAM" id="SSF55144">
    <property type="entry name" value="LigT-like"/>
    <property type="match status" value="1"/>
</dbReference>
<comment type="function">
    <text evidence="2">Hydrolyzes RNA 2',3'-cyclic phosphodiester to an RNA 2'-phosphomonoester.</text>
</comment>
<proteinExistence type="inferred from homology"/>
<dbReference type="AlphaFoldDB" id="A0A5B0X0J3"/>
<dbReference type="Gene3D" id="3.90.1140.10">
    <property type="entry name" value="Cyclic phosphodiesterase"/>
    <property type="match status" value="1"/>
</dbReference>
<dbReference type="RefSeq" id="WP_149611125.1">
    <property type="nucleotide sequence ID" value="NZ_VTUX01000003.1"/>
</dbReference>
<dbReference type="PANTHER" id="PTHR35561:SF1">
    <property type="entry name" value="RNA 2',3'-CYCLIC PHOSPHODIESTERASE"/>
    <property type="match status" value="1"/>
</dbReference>
<dbReference type="Proteomes" id="UP000323708">
    <property type="component" value="Unassembled WGS sequence"/>
</dbReference>
<dbReference type="NCBIfam" id="TIGR02258">
    <property type="entry name" value="2_5_ligase"/>
    <property type="match status" value="1"/>
</dbReference>
<dbReference type="GO" id="GO:0004113">
    <property type="term" value="F:2',3'-cyclic-nucleotide 3'-phosphodiesterase activity"/>
    <property type="evidence" value="ECO:0007669"/>
    <property type="project" value="InterPro"/>
</dbReference>
<protein>
    <recommendedName>
        <fullName evidence="2">RNA 2',3'-cyclic phosphodiesterase</fullName>
        <shortName evidence="2">RNA 2',3'-CPDase</shortName>
        <ecNumber evidence="2">3.1.4.58</ecNumber>
    </recommendedName>
</protein>
<dbReference type="Pfam" id="PF02834">
    <property type="entry name" value="LigT_PEase"/>
    <property type="match status" value="1"/>
</dbReference>
<feature type="short sequence motif" description="HXTX 1" evidence="2">
    <location>
        <begin position="38"/>
        <end position="41"/>
    </location>
</feature>
<reference evidence="4 5" key="1">
    <citation type="submission" date="2019-09" db="EMBL/GenBank/DDBJ databases">
        <authorList>
            <person name="Chen X.-Y."/>
        </authorList>
    </citation>
    <scope>NUCLEOTIDE SEQUENCE [LARGE SCALE GENOMIC DNA]</scope>
    <source>
        <strain evidence="4 5">NY5</strain>
    </source>
</reference>
<dbReference type="PANTHER" id="PTHR35561">
    <property type="entry name" value="RNA 2',3'-CYCLIC PHOSPHODIESTERASE"/>
    <property type="match status" value="1"/>
</dbReference>
<feature type="active site" description="Proton donor" evidence="2">
    <location>
        <position position="38"/>
    </location>
</feature>
<name>A0A5B0X0J3_9GAMM</name>